<keyword evidence="1" id="KW-0472">Membrane</keyword>
<evidence type="ECO:0000313" key="3">
    <source>
        <dbReference type="Proteomes" id="UP000027936"/>
    </source>
</evidence>
<evidence type="ECO:0000313" key="2">
    <source>
        <dbReference type="EMBL" id="KEF40046.1"/>
    </source>
</evidence>
<keyword evidence="1" id="KW-0812">Transmembrane</keyword>
<gene>
    <name evidence="2" type="ORF">M670_00058</name>
</gene>
<feature type="transmembrane region" description="Helical" evidence="1">
    <location>
        <begin position="138"/>
        <end position="161"/>
    </location>
</feature>
<dbReference type="GO" id="GO:0140359">
    <property type="term" value="F:ABC-type transporter activity"/>
    <property type="evidence" value="ECO:0007669"/>
    <property type="project" value="InterPro"/>
</dbReference>
<reference evidence="2 3" key="1">
    <citation type="submission" date="2014-04" db="EMBL/GenBank/DDBJ databases">
        <title>Draft genome sequence of Bacillus azotoformans MEV2011, a (co-) denitrifying strain unable to grow in the presence of oxygen.</title>
        <authorList>
            <person name="Nielsen M."/>
            <person name="Schreiber L."/>
            <person name="Finster K."/>
            <person name="Schramm A."/>
        </authorList>
    </citation>
    <scope>NUCLEOTIDE SEQUENCE [LARGE SCALE GENOMIC DNA]</scope>
    <source>
        <strain evidence="2 3">MEV2011</strain>
    </source>
</reference>
<dbReference type="EMBL" id="JJRY01000001">
    <property type="protein sequence ID" value="KEF40046.1"/>
    <property type="molecule type" value="Genomic_DNA"/>
</dbReference>
<dbReference type="RefSeq" id="WP_035192357.1">
    <property type="nucleotide sequence ID" value="NZ_JJRY01000001.1"/>
</dbReference>
<accession>A0A072NRF8</accession>
<dbReference type="Proteomes" id="UP000027936">
    <property type="component" value="Unassembled WGS sequence"/>
</dbReference>
<organism evidence="2 3">
    <name type="scientific">Schinkia azotoformans MEV2011</name>
    <dbReference type="NCBI Taxonomy" id="1348973"/>
    <lineage>
        <taxon>Bacteria</taxon>
        <taxon>Bacillati</taxon>
        <taxon>Bacillota</taxon>
        <taxon>Bacilli</taxon>
        <taxon>Bacillales</taxon>
        <taxon>Bacillaceae</taxon>
        <taxon>Calidifontibacillus/Schinkia group</taxon>
        <taxon>Schinkia</taxon>
    </lineage>
</organism>
<keyword evidence="1" id="KW-1133">Transmembrane helix</keyword>
<evidence type="ECO:0000256" key="1">
    <source>
        <dbReference type="SAM" id="Phobius"/>
    </source>
</evidence>
<dbReference type="PANTHER" id="PTHR43471">
    <property type="entry name" value="ABC TRANSPORTER PERMEASE"/>
    <property type="match status" value="1"/>
</dbReference>
<proteinExistence type="predicted"/>
<dbReference type="GO" id="GO:0005886">
    <property type="term" value="C:plasma membrane"/>
    <property type="evidence" value="ECO:0007669"/>
    <property type="project" value="UniProtKB-SubCell"/>
</dbReference>
<feature type="transmembrane region" description="Helical" evidence="1">
    <location>
        <begin position="20"/>
        <end position="41"/>
    </location>
</feature>
<comment type="caution">
    <text evidence="2">The sequence shown here is derived from an EMBL/GenBank/DDBJ whole genome shotgun (WGS) entry which is preliminary data.</text>
</comment>
<protein>
    <submittedName>
        <fullName evidence="2">ABC-2 family transporter protein</fullName>
    </submittedName>
</protein>
<feature type="transmembrane region" description="Helical" evidence="1">
    <location>
        <begin position="243"/>
        <end position="263"/>
    </location>
</feature>
<dbReference type="OrthoDB" id="2680264at2"/>
<dbReference type="Pfam" id="PF12679">
    <property type="entry name" value="ABC2_membrane_2"/>
    <property type="match status" value="1"/>
</dbReference>
<dbReference type="AlphaFoldDB" id="A0A072NRF8"/>
<feature type="transmembrane region" description="Helical" evidence="1">
    <location>
        <begin position="98"/>
        <end position="126"/>
    </location>
</feature>
<dbReference type="PANTHER" id="PTHR43471:SF1">
    <property type="entry name" value="ABC TRANSPORTER PERMEASE PROTEIN NOSY-RELATED"/>
    <property type="match status" value="1"/>
</dbReference>
<feature type="transmembrane region" description="Helical" evidence="1">
    <location>
        <begin position="173"/>
        <end position="193"/>
    </location>
</feature>
<sequence length="276" mass="30161">MNMLMIARHELKVISRSKWVFSFTILYTVLAITIVLFGGSAEEAGFTGFNRMAASLLNLSLFLVPLLTLLIGSTSLAGDKEDGSLTLLFTYPIPTSRILVGKFIGLLVTLFAVITFGYGAASLILFFSKASVSLHFFLLFYGFTMLLMVLFLGLAMLVGVLSSTRFQALGLSLILWAVTVLFYEFVIMGLAMVIGKQAILAMFTASILLNPVELIRVWTIISMDSGSIFGPHLYDLTVWSEGNIGQIVFALTAILWVLIPILISNSILKRGINHGA</sequence>
<name>A0A072NRF8_SCHAZ</name>
<feature type="transmembrane region" description="Helical" evidence="1">
    <location>
        <begin position="53"/>
        <end position="78"/>
    </location>
</feature>
<dbReference type="PATRIC" id="fig|1348973.3.peg.55"/>